<dbReference type="EMBL" id="SNRW01001004">
    <property type="protein sequence ID" value="KAA6398225.1"/>
    <property type="molecule type" value="Genomic_DNA"/>
</dbReference>
<protein>
    <submittedName>
        <fullName evidence="1">Uncharacterized protein</fullName>
    </submittedName>
</protein>
<reference evidence="1 2" key="1">
    <citation type="submission" date="2019-03" db="EMBL/GenBank/DDBJ databases">
        <title>Single cell metagenomics reveals metabolic interactions within the superorganism composed of flagellate Streblomastix strix and complex community of Bacteroidetes bacteria on its surface.</title>
        <authorList>
            <person name="Treitli S.C."/>
            <person name="Kolisko M."/>
            <person name="Husnik F."/>
            <person name="Keeling P."/>
            <person name="Hampl V."/>
        </authorList>
    </citation>
    <scope>NUCLEOTIDE SEQUENCE [LARGE SCALE GENOMIC DNA]</scope>
    <source>
        <strain evidence="1">ST1C</strain>
    </source>
</reference>
<dbReference type="AlphaFoldDB" id="A0A5J4WV46"/>
<evidence type="ECO:0000313" key="2">
    <source>
        <dbReference type="Proteomes" id="UP000324800"/>
    </source>
</evidence>
<evidence type="ECO:0000313" key="1">
    <source>
        <dbReference type="EMBL" id="KAA6398225.1"/>
    </source>
</evidence>
<organism evidence="1 2">
    <name type="scientific">Streblomastix strix</name>
    <dbReference type="NCBI Taxonomy" id="222440"/>
    <lineage>
        <taxon>Eukaryota</taxon>
        <taxon>Metamonada</taxon>
        <taxon>Preaxostyla</taxon>
        <taxon>Oxymonadida</taxon>
        <taxon>Streblomastigidae</taxon>
        <taxon>Streblomastix</taxon>
    </lineage>
</organism>
<accession>A0A5J4WV46</accession>
<proteinExistence type="predicted"/>
<dbReference type="Proteomes" id="UP000324800">
    <property type="component" value="Unassembled WGS sequence"/>
</dbReference>
<sequence length="144" mass="16168">MKDATALFGSAIYAREQAEINENSLSDLCTKNSVSVSPLERIIEEKRHCGVIIDIPLGAFDEQATAATVGIPFYYKIPQDITFTGNLNIDDKKHFYRQLNNNDQYKTANIFYLTTLNSGSKAIGTLYPNKYMLAWKLASDNSFI</sequence>
<name>A0A5J4WV46_9EUKA</name>
<comment type="caution">
    <text evidence="1">The sequence shown here is derived from an EMBL/GenBank/DDBJ whole genome shotgun (WGS) entry which is preliminary data.</text>
</comment>
<gene>
    <name evidence="1" type="ORF">EZS28_006249</name>
</gene>